<dbReference type="InterPro" id="IPR011344">
    <property type="entry name" value="ssDNA-bd"/>
</dbReference>
<dbReference type="EMBL" id="JAWQEV010000002">
    <property type="protein sequence ID" value="MDW4572797.1"/>
    <property type="molecule type" value="Genomic_DNA"/>
</dbReference>
<evidence type="ECO:0000313" key="6">
    <source>
        <dbReference type="Proteomes" id="UP001283109"/>
    </source>
</evidence>
<sequence>MSDTGDTITITGNVASDPEFKRTAAGVAITTFRVASGRRKYDRDAGTWADSGTNWYTVSVFRSLADHAYRSLQKGDRVLLTGRLRLREWDNGTRRGIAVEIDADAIGHDLLWGTTTFVKDARGSADSASHVTPPSTTDSWAAPGLDSSGEVAATVDETQAPMLVAVGGGDPSGEIGDTPF</sequence>
<dbReference type="Gene3D" id="2.40.50.140">
    <property type="entry name" value="Nucleic acid-binding proteins"/>
    <property type="match status" value="1"/>
</dbReference>
<proteinExistence type="predicted"/>
<keyword evidence="6" id="KW-1185">Reference proteome</keyword>
<dbReference type="RefSeq" id="WP_318353308.1">
    <property type="nucleotide sequence ID" value="NZ_JAWQEV010000002.1"/>
</dbReference>
<dbReference type="SUPFAM" id="SSF50249">
    <property type="entry name" value="Nucleic acid-binding proteins"/>
    <property type="match status" value="1"/>
</dbReference>
<evidence type="ECO:0000256" key="4">
    <source>
        <dbReference type="SAM" id="MobiDB-lite"/>
    </source>
</evidence>
<comment type="caution">
    <text evidence="5">The sequence shown here is derived from an EMBL/GenBank/DDBJ whole genome shotgun (WGS) entry which is preliminary data.</text>
</comment>
<protein>
    <recommendedName>
        <fullName evidence="3">Single-stranded DNA-binding protein</fullName>
    </recommendedName>
</protein>
<evidence type="ECO:0000313" key="5">
    <source>
        <dbReference type="EMBL" id="MDW4572797.1"/>
    </source>
</evidence>
<organism evidence="5 6">
    <name type="scientific">Microbacterium arthrosphaerae</name>
    <dbReference type="NCBI Taxonomy" id="792652"/>
    <lineage>
        <taxon>Bacteria</taxon>
        <taxon>Bacillati</taxon>
        <taxon>Actinomycetota</taxon>
        <taxon>Actinomycetes</taxon>
        <taxon>Micrococcales</taxon>
        <taxon>Microbacteriaceae</taxon>
        <taxon>Microbacterium</taxon>
    </lineage>
</organism>
<dbReference type="Proteomes" id="UP001283109">
    <property type="component" value="Unassembled WGS sequence"/>
</dbReference>
<evidence type="ECO:0000256" key="1">
    <source>
        <dbReference type="ARBA" id="ARBA00023125"/>
    </source>
</evidence>
<dbReference type="InterPro" id="IPR000424">
    <property type="entry name" value="Primosome_PriB/ssb"/>
</dbReference>
<dbReference type="Pfam" id="PF00436">
    <property type="entry name" value="SSB"/>
    <property type="match status" value="1"/>
</dbReference>
<dbReference type="GO" id="GO:0003677">
    <property type="term" value="F:DNA binding"/>
    <property type="evidence" value="ECO:0007669"/>
    <property type="project" value="UniProtKB-KW"/>
</dbReference>
<reference evidence="5 6" key="1">
    <citation type="submission" date="2023-11" db="EMBL/GenBank/DDBJ databases">
        <title>Draft genome sequence of Microbacterium arthrosphaerae JCM 30492.</title>
        <authorList>
            <person name="Zhang G."/>
            <person name="Ding Y."/>
        </authorList>
    </citation>
    <scope>NUCLEOTIDE SEQUENCE [LARGE SCALE GENOMIC DNA]</scope>
    <source>
        <strain evidence="5 6">JCM 30492</strain>
    </source>
</reference>
<dbReference type="NCBIfam" id="TIGR00621">
    <property type="entry name" value="ssb"/>
    <property type="match status" value="1"/>
</dbReference>
<evidence type="ECO:0000256" key="2">
    <source>
        <dbReference type="PROSITE-ProRule" id="PRU00252"/>
    </source>
</evidence>
<feature type="region of interest" description="Disordered" evidence="4">
    <location>
        <begin position="124"/>
        <end position="143"/>
    </location>
</feature>
<evidence type="ECO:0000256" key="3">
    <source>
        <dbReference type="RuleBase" id="RU000524"/>
    </source>
</evidence>
<gene>
    <name evidence="5" type="primary">ssb</name>
    <name evidence="5" type="ORF">R8Z58_08425</name>
</gene>
<dbReference type="InterPro" id="IPR012340">
    <property type="entry name" value="NA-bd_OB-fold"/>
</dbReference>
<keyword evidence="1 2" id="KW-0238">DNA-binding</keyword>
<dbReference type="PANTHER" id="PTHR10302">
    <property type="entry name" value="SINGLE-STRANDED DNA-BINDING PROTEIN"/>
    <property type="match status" value="1"/>
</dbReference>
<accession>A0ABU4H244</accession>
<feature type="compositionally biased region" description="Polar residues" evidence="4">
    <location>
        <begin position="126"/>
        <end position="139"/>
    </location>
</feature>
<dbReference type="PANTHER" id="PTHR10302:SF27">
    <property type="entry name" value="SINGLE-STRANDED DNA-BINDING PROTEIN"/>
    <property type="match status" value="1"/>
</dbReference>
<dbReference type="CDD" id="cd04496">
    <property type="entry name" value="SSB_OBF"/>
    <property type="match status" value="1"/>
</dbReference>
<name>A0ABU4H244_9MICO</name>
<dbReference type="PROSITE" id="PS50935">
    <property type="entry name" value="SSB"/>
    <property type="match status" value="1"/>
</dbReference>